<sequence>MYVGGHNTFIVSWASHALQVPPSSPGSGPPLQPKLMDCAEATSAGKWPKQPLLGRPFSVSLARSNWPPPRQGARVAPRLPAPLRVAWIPLMLDLPFPARRRPLIIVGPPFHPLLVLLLFPLVRLCSALAPGHITRMCHKAPVEAYHQAPLVRPIVRRDMGSDARRHIAPRSPPSRPTRRDAGQS</sequence>
<protein>
    <submittedName>
        <fullName evidence="1">Uncharacterized protein</fullName>
    </submittedName>
</protein>
<organism evidence="1 2">
    <name type="scientific">Purpureocillium lilacinum</name>
    <name type="common">Paecilomyces lilacinus</name>
    <dbReference type="NCBI Taxonomy" id="33203"/>
    <lineage>
        <taxon>Eukaryota</taxon>
        <taxon>Fungi</taxon>
        <taxon>Dikarya</taxon>
        <taxon>Ascomycota</taxon>
        <taxon>Pezizomycotina</taxon>
        <taxon>Sordariomycetes</taxon>
        <taxon>Hypocreomycetidae</taxon>
        <taxon>Hypocreales</taxon>
        <taxon>Ophiocordycipitaceae</taxon>
        <taxon>Purpureocillium</taxon>
    </lineage>
</organism>
<gene>
    <name evidence="1" type="ORF">ACCO45_011132</name>
</gene>
<reference evidence="1" key="1">
    <citation type="submission" date="2024-12" db="EMBL/GenBank/DDBJ databases">
        <title>Comparative genomics and development of molecular markers within Purpureocillium lilacinum and among Purpureocillium species.</title>
        <authorList>
            <person name="Yeh Z.-Y."/>
            <person name="Ni N.-T."/>
            <person name="Lo P.-H."/>
            <person name="Mushyakhwo K."/>
            <person name="Lin C.-F."/>
            <person name="Nai Y.-S."/>
        </authorList>
    </citation>
    <scope>NUCLEOTIDE SEQUENCE</scope>
    <source>
        <strain evidence="1">NCHU-NPUST-175</strain>
    </source>
</reference>
<evidence type="ECO:0000313" key="2">
    <source>
        <dbReference type="Proteomes" id="UP001638806"/>
    </source>
</evidence>
<dbReference type="Proteomes" id="UP001638806">
    <property type="component" value="Unassembled WGS sequence"/>
</dbReference>
<name>A0ACC4DI87_PURLI</name>
<dbReference type="EMBL" id="JBGNUJ010000010">
    <property type="protein sequence ID" value="KAL3955569.1"/>
    <property type="molecule type" value="Genomic_DNA"/>
</dbReference>
<comment type="caution">
    <text evidence="1">The sequence shown here is derived from an EMBL/GenBank/DDBJ whole genome shotgun (WGS) entry which is preliminary data.</text>
</comment>
<accession>A0ACC4DI87</accession>
<evidence type="ECO:0000313" key="1">
    <source>
        <dbReference type="EMBL" id="KAL3955569.1"/>
    </source>
</evidence>
<keyword evidence="2" id="KW-1185">Reference proteome</keyword>
<proteinExistence type="predicted"/>